<evidence type="ECO:0000256" key="3">
    <source>
        <dbReference type="ARBA" id="ARBA00022741"/>
    </source>
</evidence>
<sequence length="391" mass="42161">MLRVGLSGGIGSGKSTVAGRLAEHGAVVIDADRLAREVLEPGTDGLREVVEAFGADVLGADGALDRPALAAKVFGDEQALATLNGITHPRIAARTGELIAAAPADAIVVHDVPLLVEKDMAPLYHLVVIVHADLDQRLVRLRDRGMAEEDARRRIAAQADDERRRAVADVWLDNSGTPDLVLARVDALWADRLVRYESNIRLRRYASGAPIVVPYDETWPVQAARIAARIRLAAGGRVVEHIGSTSVPGLAAKDVLDFQLGVTSLAEAAELEEALAQAGFPSLGVGEDSVKYEGDAPEDWHKRLHAGADPGRRVNLHVRVEGGPAWNWALRFRDWLRADAAARDEYAALKLELAEKHRGDADGFAYGESKEPWMAAATARVDAFYRDGQTS</sequence>
<dbReference type="NCBIfam" id="TIGR00152">
    <property type="entry name" value="dephospho-CoA kinase"/>
    <property type="match status" value="1"/>
</dbReference>
<keyword evidence="8" id="KW-1185">Reference proteome</keyword>
<keyword evidence="5" id="KW-0173">Coenzyme A biosynthesis</keyword>
<dbReference type="GO" id="GO:0005524">
    <property type="term" value="F:ATP binding"/>
    <property type="evidence" value="ECO:0007669"/>
    <property type="project" value="UniProtKB-UniRule"/>
</dbReference>
<dbReference type="InterPro" id="IPR043519">
    <property type="entry name" value="NT_sf"/>
</dbReference>
<evidence type="ECO:0000313" key="7">
    <source>
        <dbReference type="EMBL" id="ROP41092.1"/>
    </source>
</evidence>
<organism evidence="7 8">
    <name type="scientific">Saccharothrix texasensis</name>
    <dbReference type="NCBI Taxonomy" id="103734"/>
    <lineage>
        <taxon>Bacteria</taxon>
        <taxon>Bacillati</taxon>
        <taxon>Actinomycetota</taxon>
        <taxon>Actinomycetes</taxon>
        <taxon>Pseudonocardiales</taxon>
        <taxon>Pseudonocardiaceae</taxon>
        <taxon>Saccharothrix</taxon>
    </lineage>
</organism>
<comment type="function">
    <text evidence="5">Catalyzes the phosphorylation of the 3'-hydroxyl group of dephosphocoenzyme A to form coenzyme A.</text>
</comment>
<dbReference type="EC" id="2.7.1.24" evidence="5 6"/>
<comment type="similarity">
    <text evidence="2">In the C-terminal section; belongs to the UPF0157 (GrpB) family.</text>
</comment>
<evidence type="ECO:0000313" key="8">
    <source>
        <dbReference type="Proteomes" id="UP000268727"/>
    </source>
</evidence>
<dbReference type="GO" id="GO:0015937">
    <property type="term" value="P:coenzyme A biosynthetic process"/>
    <property type="evidence" value="ECO:0007669"/>
    <property type="project" value="UniProtKB-UniRule"/>
</dbReference>
<dbReference type="GO" id="GO:0005737">
    <property type="term" value="C:cytoplasm"/>
    <property type="evidence" value="ECO:0007669"/>
    <property type="project" value="UniProtKB-SubCell"/>
</dbReference>
<protein>
    <recommendedName>
        <fullName evidence="5 6">Dephospho-CoA kinase</fullName>
        <ecNumber evidence="5 6">2.7.1.24</ecNumber>
    </recommendedName>
    <alternativeName>
        <fullName evidence="5">Dephosphocoenzyme A kinase</fullName>
    </alternativeName>
</protein>
<dbReference type="Pfam" id="PF01121">
    <property type="entry name" value="CoaE"/>
    <property type="match status" value="1"/>
</dbReference>
<proteinExistence type="inferred from homology"/>
<dbReference type="HAMAP" id="MF_00376">
    <property type="entry name" value="Dephospho_CoA_kinase"/>
    <property type="match status" value="1"/>
</dbReference>
<comment type="pathway">
    <text evidence="5">Cofactor biosynthesis; coenzyme A biosynthesis; CoA from (R)-pantothenate: step 5/5.</text>
</comment>
<dbReference type="GO" id="GO:0004140">
    <property type="term" value="F:dephospho-CoA kinase activity"/>
    <property type="evidence" value="ECO:0007669"/>
    <property type="project" value="UniProtKB-UniRule"/>
</dbReference>
<dbReference type="Proteomes" id="UP000268727">
    <property type="component" value="Unassembled WGS sequence"/>
</dbReference>
<dbReference type="NCBIfam" id="NF002879">
    <property type="entry name" value="PRK03333.1"/>
    <property type="match status" value="1"/>
</dbReference>
<comment type="similarity">
    <text evidence="5">Belongs to the CoaE family.</text>
</comment>
<dbReference type="AlphaFoldDB" id="A0A3N1HFL2"/>
<evidence type="ECO:0000256" key="1">
    <source>
        <dbReference type="ARBA" id="ARBA00008826"/>
    </source>
</evidence>
<evidence type="ECO:0000256" key="5">
    <source>
        <dbReference type="HAMAP-Rule" id="MF_00376"/>
    </source>
</evidence>
<dbReference type="UniPathway" id="UPA00241">
    <property type="reaction ID" value="UER00356"/>
</dbReference>
<keyword evidence="3 5" id="KW-0547">Nucleotide-binding</keyword>
<keyword evidence="5" id="KW-0808">Transferase</keyword>
<dbReference type="CDD" id="cd02022">
    <property type="entry name" value="DPCK"/>
    <property type="match status" value="1"/>
</dbReference>
<dbReference type="PANTHER" id="PTHR34822">
    <property type="entry name" value="GRPB DOMAIN PROTEIN (AFU_ORTHOLOGUE AFUA_1G01530)"/>
    <property type="match status" value="1"/>
</dbReference>
<dbReference type="SUPFAM" id="SSF81301">
    <property type="entry name" value="Nucleotidyltransferase"/>
    <property type="match status" value="1"/>
</dbReference>
<dbReference type="InterPro" id="IPR001977">
    <property type="entry name" value="Depp_CoAkinase"/>
</dbReference>
<dbReference type="Gene3D" id="3.30.460.10">
    <property type="entry name" value="Beta Polymerase, domain 2"/>
    <property type="match status" value="1"/>
</dbReference>
<evidence type="ECO:0000256" key="4">
    <source>
        <dbReference type="ARBA" id="ARBA00022840"/>
    </source>
</evidence>
<evidence type="ECO:0000256" key="2">
    <source>
        <dbReference type="ARBA" id="ARBA00011058"/>
    </source>
</evidence>
<dbReference type="Gene3D" id="3.40.50.300">
    <property type="entry name" value="P-loop containing nucleotide triphosphate hydrolases"/>
    <property type="match status" value="1"/>
</dbReference>
<dbReference type="Pfam" id="PF04229">
    <property type="entry name" value="GrpB"/>
    <property type="match status" value="1"/>
</dbReference>
<accession>A0A3N1HFL2</accession>
<dbReference type="RefSeq" id="WP_123746274.1">
    <property type="nucleotide sequence ID" value="NZ_RJKM01000001.1"/>
</dbReference>
<comment type="subcellular location">
    <subcellularLocation>
        <location evidence="5">Cytoplasm</location>
    </subcellularLocation>
</comment>
<evidence type="ECO:0000256" key="6">
    <source>
        <dbReference type="NCBIfam" id="TIGR00152"/>
    </source>
</evidence>
<dbReference type="PANTHER" id="PTHR34822:SF1">
    <property type="entry name" value="GRPB FAMILY PROTEIN"/>
    <property type="match status" value="1"/>
</dbReference>
<reference evidence="7 8" key="1">
    <citation type="submission" date="2018-11" db="EMBL/GenBank/DDBJ databases">
        <title>Sequencing the genomes of 1000 actinobacteria strains.</title>
        <authorList>
            <person name="Klenk H.-P."/>
        </authorList>
    </citation>
    <scope>NUCLEOTIDE SEQUENCE [LARGE SCALE GENOMIC DNA]</scope>
    <source>
        <strain evidence="7 8">DSM 44231</strain>
    </source>
</reference>
<dbReference type="EMBL" id="RJKM01000001">
    <property type="protein sequence ID" value="ROP41092.1"/>
    <property type="molecule type" value="Genomic_DNA"/>
</dbReference>
<dbReference type="PROSITE" id="PS51219">
    <property type="entry name" value="DPCK"/>
    <property type="match status" value="1"/>
</dbReference>
<dbReference type="OrthoDB" id="9812943at2"/>
<gene>
    <name evidence="5" type="primary">coaE</name>
    <name evidence="7" type="ORF">EDD40_6516</name>
</gene>
<comment type="caution">
    <text evidence="7">The sequence shown here is derived from an EMBL/GenBank/DDBJ whole genome shotgun (WGS) entry which is preliminary data.</text>
</comment>
<comment type="catalytic activity">
    <reaction evidence="5">
        <text>3'-dephospho-CoA + ATP = ADP + CoA + H(+)</text>
        <dbReference type="Rhea" id="RHEA:18245"/>
        <dbReference type="ChEBI" id="CHEBI:15378"/>
        <dbReference type="ChEBI" id="CHEBI:30616"/>
        <dbReference type="ChEBI" id="CHEBI:57287"/>
        <dbReference type="ChEBI" id="CHEBI:57328"/>
        <dbReference type="ChEBI" id="CHEBI:456216"/>
        <dbReference type="EC" id="2.7.1.24"/>
    </reaction>
</comment>
<keyword evidence="5" id="KW-0963">Cytoplasm</keyword>
<dbReference type="InterPro" id="IPR007344">
    <property type="entry name" value="GrpB/CoaE"/>
</dbReference>
<comment type="similarity">
    <text evidence="1">In the N-terminal section; belongs to the CoaE family.</text>
</comment>
<dbReference type="SUPFAM" id="SSF52540">
    <property type="entry name" value="P-loop containing nucleoside triphosphate hydrolases"/>
    <property type="match status" value="1"/>
</dbReference>
<dbReference type="InterPro" id="IPR027417">
    <property type="entry name" value="P-loop_NTPase"/>
</dbReference>
<keyword evidence="4 5" id="KW-0067">ATP-binding</keyword>
<name>A0A3N1HFL2_9PSEU</name>
<keyword evidence="5 7" id="KW-0418">Kinase</keyword>
<feature type="binding site" evidence="5">
    <location>
        <begin position="11"/>
        <end position="16"/>
    </location>
    <ligand>
        <name>ATP</name>
        <dbReference type="ChEBI" id="CHEBI:30616"/>
    </ligand>
</feature>